<dbReference type="GO" id="GO:0008009">
    <property type="term" value="F:chemokine activity"/>
    <property type="evidence" value="ECO:0007669"/>
    <property type="project" value="InterPro"/>
</dbReference>
<dbReference type="GO" id="GO:0006954">
    <property type="term" value="P:inflammatory response"/>
    <property type="evidence" value="ECO:0007669"/>
    <property type="project" value="TreeGrafter"/>
</dbReference>
<reference evidence="7 8" key="1">
    <citation type="journal article" date="2012" name="Genome Biol.">
        <title>Sequencing three crocodilian genomes to illuminate the evolution of archosaurs and amniotes.</title>
        <authorList>
            <person name="St John J.A."/>
            <person name="Braun E.L."/>
            <person name="Isberg S.R."/>
            <person name="Miles L.G."/>
            <person name="Chong A.Y."/>
            <person name="Gongora J."/>
            <person name="Dalzell P."/>
            <person name="Moran C."/>
            <person name="Bed'hom B."/>
            <person name="Abzhanov A."/>
            <person name="Burgess S.C."/>
            <person name="Cooksey A.M."/>
            <person name="Castoe T.A."/>
            <person name="Crawford N.G."/>
            <person name="Densmore L.D."/>
            <person name="Drew J.C."/>
            <person name="Edwards S.V."/>
            <person name="Faircloth B.C."/>
            <person name="Fujita M.K."/>
            <person name="Greenwold M.J."/>
            <person name="Hoffmann F.G."/>
            <person name="Howard J.M."/>
            <person name="Iguchi T."/>
            <person name="Janes D.E."/>
            <person name="Khan S.Y."/>
            <person name="Kohno S."/>
            <person name="de Koning A.J."/>
            <person name="Lance S.L."/>
            <person name="McCarthy F.M."/>
            <person name="McCormack J.E."/>
            <person name="Merchant M.E."/>
            <person name="Peterson D.G."/>
            <person name="Pollock D.D."/>
            <person name="Pourmand N."/>
            <person name="Raney B.J."/>
            <person name="Roessler K.A."/>
            <person name="Sanford J.R."/>
            <person name="Sawyer R.H."/>
            <person name="Schmidt C.J."/>
            <person name="Triplett E.W."/>
            <person name="Tuberville T.D."/>
            <person name="Venegas-Anaya M."/>
            <person name="Howard J.T."/>
            <person name="Jarvis E.D."/>
            <person name="Guillette L.J.Jr."/>
            <person name="Glenn T.C."/>
            <person name="Green R.E."/>
            <person name="Ray D.A."/>
        </authorList>
    </citation>
    <scope>NUCLEOTIDE SEQUENCE [LARGE SCALE GENOMIC DNA]</scope>
    <source>
        <strain evidence="7">KSC_2009_1</strain>
    </source>
</reference>
<dbReference type="CDD" id="cd00272">
    <property type="entry name" value="Chemokine_CC"/>
    <property type="match status" value="1"/>
</dbReference>
<dbReference type="GO" id="GO:0005615">
    <property type="term" value="C:extracellular space"/>
    <property type="evidence" value="ECO:0007669"/>
    <property type="project" value="UniProtKB-KW"/>
</dbReference>
<dbReference type="SMART" id="SM00199">
    <property type="entry name" value="SCY"/>
    <property type="match status" value="1"/>
</dbReference>
<evidence type="ECO:0000256" key="3">
    <source>
        <dbReference type="ARBA" id="ARBA00022525"/>
    </source>
</evidence>
<feature type="signal peptide" evidence="5">
    <location>
        <begin position="1"/>
        <end position="24"/>
    </location>
</feature>
<feature type="chain" id="PRO_5007585396" evidence="5">
    <location>
        <begin position="25"/>
        <end position="118"/>
    </location>
</feature>
<dbReference type="STRING" id="8496.A0A151MRK4"/>
<evidence type="ECO:0000256" key="2">
    <source>
        <dbReference type="ARBA" id="ARBA00022514"/>
    </source>
</evidence>
<protein>
    <submittedName>
        <fullName evidence="7">Fractalkine</fullName>
    </submittedName>
</protein>
<evidence type="ECO:0000256" key="1">
    <source>
        <dbReference type="ARBA" id="ARBA00004613"/>
    </source>
</evidence>
<gene>
    <name evidence="7" type="primary">CX3CL1</name>
    <name evidence="7" type="ORF">Y1Q_0018202</name>
</gene>
<dbReference type="GO" id="GO:0030335">
    <property type="term" value="P:positive regulation of cell migration"/>
    <property type="evidence" value="ECO:0007669"/>
    <property type="project" value="TreeGrafter"/>
</dbReference>
<keyword evidence="4 5" id="KW-0732">Signal</keyword>
<dbReference type="PANTHER" id="PTHR12015:SF183">
    <property type="entry name" value="C-C MOTIF CHEMOKINE 3"/>
    <property type="match status" value="1"/>
</dbReference>
<dbReference type="InterPro" id="IPR039809">
    <property type="entry name" value="Chemokine_b/g/d"/>
</dbReference>
<feature type="domain" description="Chemokine interleukin-8-like" evidence="6">
    <location>
        <begin position="29"/>
        <end position="89"/>
    </location>
</feature>
<proteinExistence type="predicted"/>
<keyword evidence="8" id="KW-1185">Reference proteome</keyword>
<name>A0A151MRK4_ALLMI</name>
<dbReference type="eggNOG" id="ENOG502SNIE">
    <property type="taxonomic scope" value="Eukaryota"/>
</dbReference>
<comment type="subcellular location">
    <subcellularLocation>
        <location evidence="1">Secreted</location>
    </subcellularLocation>
</comment>
<dbReference type="AlphaFoldDB" id="A0A151MRK4"/>
<dbReference type="Pfam" id="PF00048">
    <property type="entry name" value="IL8"/>
    <property type="match status" value="1"/>
</dbReference>
<comment type="caution">
    <text evidence="7">The sequence shown here is derived from an EMBL/GenBank/DDBJ whole genome shotgun (WGS) entry which is preliminary data.</text>
</comment>
<accession>A0A151MRK4</accession>
<dbReference type="SUPFAM" id="SSF54117">
    <property type="entry name" value="Interleukin 8-like chemokines"/>
    <property type="match status" value="1"/>
</dbReference>
<dbReference type="Proteomes" id="UP000050525">
    <property type="component" value="Unassembled WGS sequence"/>
</dbReference>
<evidence type="ECO:0000259" key="6">
    <source>
        <dbReference type="SMART" id="SM00199"/>
    </source>
</evidence>
<dbReference type="GO" id="GO:0061844">
    <property type="term" value="P:antimicrobial humoral immune response mediated by antimicrobial peptide"/>
    <property type="evidence" value="ECO:0007669"/>
    <property type="project" value="TreeGrafter"/>
</dbReference>
<evidence type="ECO:0000313" key="7">
    <source>
        <dbReference type="EMBL" id="KYO27040.1"/>
    </source>
</evidence>
<dbReference type="Gene3D" id="2.40.50.40">
    <property type="match status" value="1"/>
</dbReference>
<dbReference type="InterPro" id="IPR001811">
    <property type="entry name" value="Chemokine_IL8-like_dom"/>
</dbReference>
<evidence type="ECO:0000313" key="8">
    <source>
        <dbReference type="Proteomes" id="UP000050525"/>
    </source>
</evidence>
<evidence type="ECO:0000256" key="4">
    <source>
        <dbReference type="ARBA" id="ARBA00022729"/>
    </source>
</evidence>
<dbReference type="GO" id="GO:0048020">
    <property type="term" value="F:CCR chemokine receptor binding"/>
    <property type="evidence" value="ECO:0007669"/>
    <property type="project" value="TreeGrafter"/>
</dbReference>
<keyword evidence="2" id="KW-0202">Cytokine</keyword>
<organism evidence="7 8">
    <name type="scientific">Alligator mississippiensis</name>
    <name type="common">American alligator</name>
    <dbReference type="NCBI Taxonomy" id="8496"/>
    <lineage>
        <taxon>Eukaryota</taxon>
        <taxon>Metazoa</taxon>
        <taxon>Chordata</taxon>
        <taxon>Craniata</taxon>
        <taxon>Vertebrata</taxon>
        <taxon>Euteleostomi</taxon>
        <taxon>Archelosauria</taxon>
        <taxon>Archosauria</taxon>
        <taxon>Crocodylia</taxon>
        <taxon>Alligatoridae</taxon>
        <taxon>Alligatorinae</taxon>
        <taxon>Alligator</taxon>
    </lineage>
</organism>
<sequence>MKSSSVLRLILLLGLWILERLVAGQPKSFVGCATMCKGFTKELPLRLLKSYKKTDPSCPKSVIIFSTKKSREFCANPEESWVKVFINKAFQDYTFTAHNTKGYDGYFIISQILKEQMV</sequence>
<keyword evidence="3" id="KW-0964">Secreted</keyword>
<evidence type="ECO:0000256" key="5">
    <source>
        <dbReference type="SAM" id="SignalP"/>
    </source>
</evidence>
<dbReference type="InterPro" id="IPR036048">
    <property type="entry name" value="Interleukin_8-like_sf"/>
</dbReference>
<dbReference type="EMBL" id="AKHW03005442">
    <property type="protein sequence ID" value="KYO27040.1"/>
    <property type="molecule type" value="Genomic_DNA"/>
</dbReference>
<dbReference type="PANTHER" id="PTHR12015">
    <property type="entry name" value="SMALL INDUCIBLE CYTOKINE A"/>
    <property type="match status" value="1"/>
</dbReference>
<dbReference type="GO" id="GO:0070098">
    <property type="term" value="P:chemokine-mediated signaling pathway"/>
    <property type="evidence" value="ECO:0007669"/>
    <property type="project" value="TreeGrafter"/>
</dbReference>